<dbReference type="GO" id="GO:0004045">
    <property type="term" value="F:peptidyl-tRNA hydrolase activity"/>
    <property type="evidence" value="ECO:0007669"/>
    <property type="project" value="UniProtKB-EC"/>
</dbReference>
<gene>
    <name evidence="3" type="ORF">EI546_09130</name>
</gene>
<protein>
    <submittedName>
        <fullName evidence="3">Aminoacyl-tRNA hydrolase</fullName>
        <ecNumber evidence="3">3.1.1.29</ecNumber>
    </submittedName>
</protein>
<dbReference type="RefSeq" id="WP_128250254.1">
    <property type="nucleotide sequence ID" value="NZ_CP034951.1"/>
</dbReference>
<feature type="compositionally biased region" description="Basic residues" evidence="1">
    <location>
        <begin position="115"/>
        <end position="134"/>
    </location>
</feature>
<dbReference type="PROSITE" id="PS00745">
    <property type="entry name" value="RF_PROK_I"/>
    <property type="match status" value="1"/>
</dbReference>
<feature type="region of interest" description="Disordered" evidence="1">
    <location>
        <begin position="97"/>
        <end position="134"/>
    </location>
</feature>
<evidence type="ECO:0000259" key="2">
    <source>
        <dbReference type="PROSITE" id="PS00745"/>
    </source>
</evidence>
<dbReference type="GO" id="GO:0043022">
    <property type="term" value="F:ribosome binding"/>
    <property type="evidence" value="ECO:0007669"/>
    <property type="project" value="TreeGrafter"/>
</dbReference>
<dbReference type="KEGG" id="aev:EI546_09130"/>
<dbReference type="Proteomes" id="UP000285517">
    <property type="component" value="Chromosome"/>
</dbReference>
<dbReference type="EC" id="3.1.1.29" evidence="3"/>
<reference evidence="3 4" key="1">
    <citation type="submission" date="2019-01" db="EMBL/GenBank/DDBJ databases">
        <title>Complete genome sequencing of Aequorivita sp. H23M31.</title>
        <authorList>
            <person name="Bae J.-W."/>
        </authorList>
    </citation>
    <scope>NUCLEOTIDE SEQUENCE [LARGE SCALE GENOMIC DNA]</scope>
    <source>
        <strain evidence="3 4">H23M31</strain>
    </source>
</reference>
<dbReference type="PANTHER" id="PTHR47814">
    <property type="entry name" value="PEPTIDYL-TRNA HYDROLASE ARFB"/>
    <property type="match status" value="1"/>
</dbReference>
<organism evidence="3 4">
    <name type="scientific">Aequorivita ciconiae</name>
    <dbReference type="NCBI Taxonomy" id="2494375"/>
    <lineage>
        <taxon>Bacteria</taxon>
        <taxon>Pseudomonadati</taxon>
        <taxon>Bacteroidota</taxon>
        <taxon>Flavobacteriia</taxon>
        <taxon>Flavobacteriales</taxon>
        <taxon>Flavobacteriaceae</taxon>
        <taxon>Aequorivita</taxon>
    </lineage>
</organism>
<sequence>MNNEVLLTELSFKGIRSSGPGGQHVNKTASKVEVSFNIETSMAFSEQEKERLLHKLSSKISSDGLLILQCGETRSQHRNKAIVIERLLELIQQSLKVPKKRKKTKPSKSAIERRLKSKKEHALKKSNRRPPKIE</sequence>
<dbReference type="InterPro" id="IPR000352">
    <property type="entry name" value="Pep_chain_release_fac_I"/>
</dbReference>
<dbReference type="GO" id="GO:0003747">
    <property type="term" value="F:translation release factor activity"/>
    <property type="evidence" value="ECO:0007669"/>
    <property type="project" value="InterPro"/>
</dbReference>
<dbReference type="SUPFAM" id="SSF110916">
    <property type="entry name" value="Peptidyl-tRNA hydrolase domain-like"/>
    <property type="match status" value="1"/>
</dbReference>
<dbReference type="AlphaFoldDB" id="A0A410G3P0"/>
<dbReference type="Gene3D" id="3.30.160.20">
    <property type="match status" value="1"/>
</dbReference>
<feature type="compositionally biased region" description="Basic residues" evidence="1">
    <location>
        <begin position="97"/>
        <end position="106"/>
    </location>
</feature>
<accession>A0A410G3P0</accession>
<evidence type="ECO:0000256" key="1">
    <source>
        <dbReference type="SAM" id="MobiDB-lite"/>
    </source>
</evidence>
<dbReference type="NCBIfam" id="NF006718">
    <property type="entry name" value="PRK09256.1"/>
    <property type="match status" value="1"/>
</dbReference>
<dbReference type="GO" id="GO:0072344">
    <property type="term" value="P:rescue of stalled ribosome"/>
    <property type="evidence" value="ECO:0007669"/>
    <property type="project" value="TreeGrafter"/>
</dbReference>
<keyword evidence="3" id="KW-0378">Hydrolase</keyword>
<feature type="domain" description="Prokaryotic-type class I peptide chain release factors" evidence="2">
    <location>
        <begin position="16"/>
        <end position="32"/>
    </location>
</feature>
<dbReference type="PANTHER" id="PTHR47814:SF1">
    <property type="entry name" value="PEPTIDYL-TRNA HYDROLASE ARFB"/>
    <property type="match status" value="1"/>
</dbReference>
<dbReference type="EMBL" id="CP034951">
    <property type="protein sequence ID" value="QAA81873.1"/>
    <property type="molecule type" value="Genomic_DNA"/>
</dbReference>
<proteinExistence type="predicted"/>
<keyword evidence="4" id="KW-1185">Reference proteome</keyword>
<dbReference type="Pfam" id="PF00472">
    <property type="entry name" value="RF-1"/>
    <property type="match status" value="1"/>
</dbReference>
<name>A0A410G3P0_9FLAO</name>
<evidence type="ECO:0000313" key="4">
    <source>
        <dbReference type="Proteomes" id="UP000285517"/>
    </source>
</evidence>
<dbReference type="OrthoDB" id="9815709at2"/>
<evidence type="ECO:0000313" key="3">
    <source>
        <dbReference type="EMBL" id="QAA81873.1"/>
    </source>
</evidence>